<reference evidence="2" key="2">
    <citation type="submission" date="2020-06" db="EMBL/GenBank/DDBJ databases">
        <title>Helianthus annuus Genome sequencing and assembly Release 2.</title>
        <authorList>
            <person name="Gouzy J."/>
            <person name="Langlade N."/>
            <person name="Munos S."/>
        </authorList>
    </citation>
    <scope>NUCLEOTIDE SEQUENCE</scope>
    <source>
        <tissue evidence="2">Leaves</tissue>
    </source>
</reference>
<feature type="region of interest" description="Disordered" evidence="1">
    <location>
        <begin position="37"/>
        <end position="67"/>
    </location>
</feature>
<evidence type="ECO:0000256" key="1">
    <source>
        <dbReference type="SAM" id="MobiDB-lite"/>
    </source>
</evidence>
<comment type="caution">
    <text evidence="2">The sequence shown here is derived from an EMBL/GenBank/DDBJ whole genome shotgun (WGS) entry which is preliminary data.</text>
</comment>
<dbReference type="AlphaFoldDB" id="A0A9K3HYN2"/>
<reference evidence="2" key="1">
    <citation type="journal article" date="2017" name="Nature">
        <title>The sunflower genome provides insights into oil metabolism, flowering and Asterid evolution.</title>
        <authorList>
            <person name="Badouin H."/>
            <person name="Gouzy J."/>
            <person name="Grassa C.J."/>
            <person name="Murat F."/>
            <person name="Staton S.E."/>
            <person name="Cottret L."/>
            <person name="Lelandais-Briere C."/>
            <person name="Owens G.L."/>
            <person name="Carrere S."/>
            <person name="Mayjonade B."/>
            <person name="Legrand L."/>
            <person name="Gill N."/>
            <person name="Kane N.C."/>
            <person name="Bowers J.E."/>
            <person name="Hubner S."/>
            <person name="Bellec A."/>
            <person name="Berard A."/>
            <person name="Berges H."/>
            <person name="Blanchet N."/>
            <person name="Boniface M.C."/>
            <person name="Brunel D."/>
            <person name="Catrice O."/>
            <person name="Chaidir N."/>
            <person name="Claudel C."/>
            <person name="Donnadieu C."/>
            <person name="Faraut T."/>
            <person name="Fievet G."/>
            <person name="Helmstetter N."/>
            <person name="King M."/>
            <person name="Knapp S.J."/>
            <person name="Lai Z."/>
            <person name="Le Paslier M.C."/>
            <person name="Lippi Y."/>
            <person name="Lorenzon L."/>
            <person name="Mandel J.R."/>
            <person name="Marage G."/>
            <person name="Marchand G."/>
            <person name="Marquand E."/>
            <person name="Bret-Mestries E."/>
            <person name="Morien E."/>
            <person name="Nambeesan S."/>
            <person name="Nguyen T."/>
            <person name="Pegot-Espagnet P."/>
            <person name="Pouilly N."/>
            <person name="Raftis F."/>
            <person name="Sallet E."/>
            <person name="Schiex T."/>
            <person name="Thomas J."/>
            <person name="Vandecasteele C."/>
            <person name="Vares D."/>
            <person name="Vear F."/>
            <person name="Vautrin S."/>
            <person name="Crespi M."/>
            <person name="Mangin B."/>
            <person name="Burke J.M."/>
            <person name="Salse J."/>
            <person name="Munos S."/>
            <person name="Vincourt P."/>
            <person name="Rieseberg L.H."/>
            <person name="Langlade N.B."/>
        </authorList>
    </citation>
    <scope>NUCLEOTIDE SEQUENCE</scope>
    <source>
        <tissue evidence="2">Leaves</tissue>
    </source>
</reference>
<proteinExistence type="predicted"/>
<keyword evidence="3" id="KW-1185">Reference proteome</keyword>
<evidence type="ECO:0000313" key="3">
    <source>
        <dbReference type="Proteomes" id="UP000215914"/>
    </source>
</evidence>
<dbReference type="Proteomes" id="UP000215914">
    <property type="component" value="Unassembled WGS sequence"/>
</dbReference>
<organism evidence="2 3">
    <name type="scientific">Helianthus annuus</name>
    <name type="common">Common sunflower</name>
    <dbReference type="NCBI Taxonomy" id="4232"/>
    <lineage>
        <taxon>Eukaryota</taxon>
        <taxon>Viridiplantae</taxon>
        <taxon>Streptophyta</taxon>
        <taxon>Embryophyta</taxon>
        <taxon>Tracheophyta</taxon>
        <taxon>Spermatophyta</taxon>
        <taxon>Magnoliopsida</taxon>
        <taxon>eudicotyledons</taxon>
        <taxon>Gunneridae</taxon>
        <taxon>Pentapetalae</taxon>
        <taxon>asterids</taxon>
        <taxon>campanulids</taxon>
        <taxon>Asterales</taxon>
        <taxon>Asteraceae</taxon>
        <taxon>Asteroideae</taxon>
        <taxon>Heliantheae alliance</taxon>
        <taxon>Heliantheae</taxon>
        <taxon>Helianthus</taxon>
    </lineage>
</organism>
<gene>
    <name evidence="2" type="ORF">HanXRQr2_Chr10g0449581</name>
</gene>
<evidence type="ECO:0000313" key="2">
    <source>
        <dbReference type="EMBL" id="KAF5787149.1"/>
    </source>
</evidence>
<feature type="compositionally biased region" description="Basic and acidic residues" evidence="1">
    <location>
        <begin position="47"/>
        <end position="60"/>
    </location>
</feature>
<sequence length="67" mass="7666">MPVTGFLFVLRRTPTAPTCFPLLPFYNTVTGEAPVVFSDTGNSGSGEIREHREREREQKMKFHKKKP</sequence>
<dbReference type="EMBL" id="MNCJ02000325">
    <property type="protein sequence ID" value="KAF5787149.1"/>
    <property type="molecule type" value="Genomic_DNA"/>
</dbReference>
<dbReference type="Gramene" id="mRNA:HanXRQr2_Chr10g0449581">
    <property type="protein sequence ID" value="CDS:HanXRQr2_Chr10g0449581.1"/>
    <property type="gene ID" value="HanXRQr2_Chr10g0449581"/>
</dbReference>
<name>A0A9K3HYN2_HELAN</name>
<protein>
    <submittedName>
        <fullName evidence="2">Uncharacterized protein</fullName>
    </submittedName>
</protein>
<accession>A0A9K3HYN2</accession>